<dbReference type="PANTHER" id="PTHR34701">
    <property type="entry name" value="TRANSCRIPTIONAL REGULATOR MRAZ"/>
    <property type="match status" value="1"/>
</dbReference>
<dbReference type="GO" id="GO:0000976">
    <property type="term" value="F:transcription cis-regulatory region binding"/>
    <property type="evidence" value="ECO:0007669"/>
    <property type="project" value="TreeGrafter"/>
</dbReference>
<dbReference type="PROSITE" id="PS51740">
    <property type="entry name" value="SPOVT_ABRB"/>
    <property type="match status" value="2"/>
</dbReference>
<dbReference type="Gene3D" id="3.40.1550.20">
    <property type="entry name" value="Transcriptional regulator MraZ domain"/>
    <property type="match status" value="1"/>
</dbReference>
<evidence type="ECO:0000256" key="5">
    <source>
        <dbReference type="ARBA" id="ARBA00023125"/>
    </source>
</evidence>
<sequence>MDDKSRFAVPKRLREQFGEEELRSIYVAPGTECSLDLYSKIAFEELADRVATMSPTRADIRNYKRLFYGRAERVDLDSQGRIRIPERLVTFAGLQKEVVLIGVHDHVEVWDSAIWQQFLEKHSTDFDSMAAGVFD</sequence>
<dbReference type="AlphaFoldDB" id="A0A517ZMN1"/>
<dbReference type="InterPro" id="IPR003444">
    <property type="entry name" value="MraZ"/>
</dbReference>
<dbReference type="InterPro" id="IPR035644">
    <property type="entry name" value="MraZ_C"/>
</dbReference>
<keyword evidence="4 7" id="KW-0805">Transcription regulation</keyword>
<protein>
    <recommendedName>
        <fullName evidence="1 7">Transcriptional regulator MraZ</fullName>
    </recommendedName>
</protein>
<dbReference type="InterPro" id="IPR038619">
    <property type="entry name" value="MraZ_sf"/>
</dbReference>
<dbReference type="GO" id="GO:0009295">
    <property type="term" value="C:nucleoid"/>
    <property type="evidence" value="ECO:0007669"/>
    <property type="project" value="UniProtKB-SubCell"/>
</dbReference>
<keyword evidence="6 7" id="KW-0804">Transcription</keyword>
<dbReference type="HAMAP" id="MF_01008">
    <property type="entry name" value="MraZ"/>
    <property type="match status" value="1"/>
</dbReference>
<reference evidence="9 10" key="1">
    <citation type="submission" date="2019-02" db="EMBL/GenBank/DDBJ databases">
        <title>Deep-cultivation of Planctomycetes and their phenomic and genomic characterization uncovers novel biology.</title>
        <authorList>
            <person name="Wiegand S."/>
            <person name="Jogler M."/>
            <person name="Boedeker C."/>
            <person name="Pinto D."/>
            <person name="Vollmers J."/>
            <person name="Rivas-Marin E."/>
            <person name="Kohn T."/>
            <person name="Peeters S.H."/>
            <person name="Heuer A."/>
            <person name="Rast P."/>
            <person name="Oberbeckmann S."/>
            <person name="Bunk B."/>
            <person name="Jeske O."/>
            <person name="Meyerdierks A."/>
            <person name="Storesund J.E."/>
            <person name="Kallscheuer N."/>
            <person name="Luecker S."/>
            <person name="Lage O.M."/>
            <person name="Pohl T."/>
            <person name="Merkel B.J."/>
            <person name="Hornburger P."/>
            <person name="Mueller R.-W."/>
            <person name="Bruemmer F."/>
            <person name="Labrenz M."/>
            <person name="Spormann A.M."/>
            <person name="Op den Camp H."/>
            <person name="Overmann J."/>
            <person name="Amann R."/>
            <person name="Jetten M.S.M."/>
            <person name="Mascher T."/>
            <person name="Medema M.H."/>
            <person name="Devos D.P."/>
            <person name="Kaster A.-K."/>
            <person name="Ovreas L."/>
            <person name="Rohde M."/>
            <person name="Galperin M.Y."/>
            <person name="Jogler C."/>
        </authorList>
    </citation>
    <scope>NUCLEOTIDE SEQUENCE [LARGE SCALE GENOMIC DNA]</scope>
    <source>
        <strain evidence="9 10">Mal52</strain>
    </source>
</reference>
<evidence type="ECO:0000256" key="6">
    <source>
        <dbReference type="ARBA" id="ARBA00023163"/>
    </source>
</evidence>
<name>A0A517ZMN1_9PLAN</name>
<comment type="similarity">
    <text evidence="7">Belongs to the MraZ family.</text>
</comment>
<keyword evidence="5 7" id="KW-0238">DNA-binding</keyword>
<evidence type="ECO:0000256" key="7">
    <source>
        <dbReference type="HAMAP-Rule" id="MF_01008"/>
    </source>
</evidence>
<dbReference type="PANTHER" id="PTHR34701:SF1">
    <property type="entry name" value="TRANSCRIPTIONAL REGULATOR MRAZ"/>
    <property type="match status" value="1"/>
</dbReference>
<accession>A0A517ZMN1</accession>
<evidence type="ECO:0000256" key="4">
    <source>
        <dbReference type="ARBA" id="ARBA00023015"/>
    </source>
</evidence>
<gene>
    <name evidence="7 9" type="primary">mraZ</name>
    <name evidence="9" type="ORF">Mal52_22190</name>
</gene>
<dbReference type="EMBL" id="CP036276">
    <property type="protein sequence ID" value="QDU43743.1"/>
    <property type="molecule type" value="Genomic_DNA"/>
</dbReference>
<dbReference type="InterPro" id="IPR007159">
    <property type="entry name" value="SpoVT-AbrB_dom"/>
</dbReference>
<dbReference type="InterPro" id="IPR035642">
    <property type="entry name" value="MraZ_N"/>
</dbReference>
<dbReference type="NCBIfam" id="TIGR00242">
    <property type="entry name" value="division/cell wall cluster transcriptional repressor MraZ"/>
    <property type="match status" value="1"/>
</dbReference>
<dbReference type="SUPFAM" id="SSF89447">
    <property type="entry name" value="AbrB/MazE/MraZ-like"/>
    <property type="match status" value="1"/>
</dbReference>
<comment type="subcellular location">
    <subcellularLocation>
        <location evidence="7">Cytoplasm</location>
        <location evidence="7">Nucleoid</location>
    </subcellularLocation>
</comment>
<dbReference type="CDD" id="cd16321">
    <property type="entry name" value="MraZ_C"/>
    <property type="match status" value="1"/>
</dbReference>
<proteinExistence type="inferred from homology"/>
<dbReference type="GO" id="GO:0005737">
    <property type="term" value="C:cytoplasm"/>
    <property type="evidence" value="ECO:0007669"/>
    <property type="project" value="UniProtKB-UniRule"/>
</dbReference>
<dbReference type="KEGG" id="sdyn:Mal52_22190"/>
<dbReference type="InterPro" id="IPR020603">
    <property type="entry name" value="MraZ_dom"/>
</dbReference>
<evidence type="ECO:0000256" key="3">
    <source>
        <dbReference type="ARBA" id="ARBA00022737"/>
    </source>
</evidence>
<dbReference type="CDD" id="cd16320">
    <property type="entry name" value="MraZ_N"/>
    <property type="match status" value="1"/>
</dbReference>
<dbReference type="GO" id="GO:2000143">
    <property type="term" value="P:negative regulation of DNA-templated transcription initiation"/>
    <property type="evidence" value="ECO:0007669"/>
    <property type="project" value="TreeGrafter"/>
</dbReference>
<comment type="subunit">
    <text evidence="7">Forms oligomers.</text>
</comment>
<dbReference type="GO" id="GO:0003700">
    <property type="term" value="F:DNA-binding transcription factor activity"/>
    <property type="evidence" value="ECO:0007669"/>
    <property type="project" value="UniProtKB-UniRule"/>
</dbReference>
<organism evidence="9 10">
    <name type="scientific">Symmachiella dynata</name>
    <dbReference type="NCBI Taxonomy" id="2527995"/>
    <lineage>
        <taxon>Bacteria</taxon>
        <taxon>Pseudomonadati</taxon>
        <taxon>Planctomycetota</taxon>
        <taxon>Planctomycetia</taxon>
        <taxon>Planctomycetales</taxon>
        <taxon>Planctomycetaceae</taxon>
        <taxon>Symmachiella</taxon>
    </lineage>
</organism>
<evidence type="ECO:0000313" key="10">
    <source>
        <dbReference type="Proteomes" id="UP000319383"/>
    </source>
</evidence>
<feature type="domain" description="SpoVT-AbrB" evidence="8">
    <location>
        <begin position="1"/>
        <end position="42"/>
    </location>
</feature>
<keyword evidence="3" id="KW-0677">Repeat</keyword>
<dbReference type="Proteomes" id="UP000319383">
    <property type="component" value="Chromosome"/>
</dbReference>
<evidence type="ECO:0000256" key="2">
    <source>
        <dbReference type="ARBA" id="ARBA00022490"/>
    </source>
</evidence>
<evidence type="ECO:0000256" key="1">
    <source>
        <dbReference type="ARBA" id="ARBA00013860"/>
    </source>
</evidence>
<evidence type="ECO:0000259" key="8">
    <source>
        <dbReference type="PROSITE" id="PS51740"/>
    </source>
</evidence>
<dbReference type="InterPro" id="IPR037914">
    <property type="entry name" value="SpoVT-AbrB_sf"/>
</dbReference>
<keyword evidence="2 7" id="KW-0963">Cytoplasm</keyword>
<dbReference type="Pfam" id="PF02381">
    <property type="entry name" value="MraZ"/>
    <property type="match status" value="1"/>
</dbReference>
<feature type="domain" description="SpoVT-AbrB" evidence="8">
    <location>
        <begin position="71"/>
        <end position="114"/>
    </location>
</feature>
<evidence type="ECO:0000313" key="9">
    <source>
        <dbReference type="EMBL" id="QDU43743.1"/>
    </source>
</evidence>
<keyword evidence="10" id="KW-1185">Reference proteome</keyword>